<proteinExistence type="predicted"/>
<dbReference type="Proteomes" id="UP000467840">
    <property type="component" value="Chromosome 17"/>
</dbReference>
<name>A0A6A6M8U5_HEVBR</name>
<evidence type="ECO:0000313" key="2">
    <source>
        <dbReference type="Proteomes" id="UP000467840"/>
    </source>
</evidence>
<dbReference type="AlphaFoldDB" id="A0A6A6M8U5"/>
<keyword evidence="2" id="KW-1185">Reference proteome</keyword>
<comment type="caution">
    <text evidence="1">The sequence shown here is derived from an EMBL/GenBank/DDBJ whole genome shotgun (WGS) entry which is preliminary data.</text>
</comment>
<dbReference type="EMBL" id="JAAGAX010000007">
    <property type="protein sequence ID" value="KAF2308925.1"/>
    <property type="molecule type" value="Genomic_DNA"/>
</dbReference>
<sequence length="129" mass="14731">MFLSWYQQARKYKSLLESSKHIPDVEEVSGSKGAELSRITIELKCGDWIVKIVPWIGGRIISMGHLPSGTQCFIAELRLMDMKNIVALSTRQQDATKNTRSLIFPSSFEIVILLPLRRRDFEHVGENNL</sequence>
<organism evidence="1 2">
    <name type="scientific">Hevea brasiliensis</name>
    <name type="common">Para rubber tree</name>
    <name type="synonym">Siphonia brasiliensis</name>
    <dbReference type="NCBI Taxonomy" id="3981"/>
    <lineage>
        <taxon>Eukaryota</taxon>
        <taxon>Viridiplantae</taxon>
        <taxon>Streptophyta</taxon>
        <taxon>Embryophyta</taxon>
        <taxon>Tracheophyta</taxon>
        <taxon>Spermatophyta</taxon>
        <taxon>Magnoliopsida</taxon>
        <taxon>eudicotyledons</taxon>
        <taxon>Gunneridae</taxon>
        <taxon>Pentapetalae</taxon>
        <taxon>rosids</taxon>
        <taxon>fabids</taxon>
        <taxon>Malpighiales</taxon>
        <taxon>Euphorbiaceae</taxon>
        <taxon>Crotonoideae</taxon>
        <taxon>Micrandreae</taxon>
        <taxon>Hevea</taxon>
    </lineage>
</organism>
<reference evidence="1 2" key="1">
    <citation type="journal article" date="2020" name="Mol. Plant">
        <title>The Chromosome-Based Rubber Tree Genome Provides New Insights into Spurge Genome Evolution and Rubber Biosynthesis.</title>
        <authorList>
            <person name="Liu J."/>
            <person name="Shi C."/>
            <person name="Shi C.C."/>
            <person name="Li W."/>
            <person name="Zhang Q.J."/>
            <person name="Zhang Y."/>
            <person name="Li K."/>
            <person name="Lu H.F."/>
            <person name="Shi C."/>
            <person name="Zhu S.T."/>
            <person name="Xiao Z.Y."/>
            <person name="Nan H."/>
            <person name="Yue Y."/>
            <person name="Zhu X.G."/>
            <person name="Wu Y."/>
            <person name="Hong X.N."/>
            <person name="Fan G.Y."/>
            <person name="Tong Y."/>
            <person name="Zhang D."/>
            <person name="Mao C.L."/>
            <person name="Liu Y.L."/>
            <person name="Hao S.J."/>
            <person name="Liu W.Q."/>
            <person name="Lv M.Q."/>
            <person name="Zhang H.B."/>
            <person name="Liu Y."/>
            <person name="Hu-Tang G.R."/>
            <person name="Wang J.P."/>
            <person name="Wang J.H."/>
            <person name="Sun Y.H."/>
            <person name="Ni S.B."/>
            <person name="Chen W.B."/>
            <person name="Zhang X.C."/>
            <person name="Jiao Y.N."/>
            <person name="Eichler E.E."/>
            <person name="Li G.H."/>
            <person name="Liu X."/>
            <person name="Gao L.Z."/>
        </authorList>
    </citation>
    <scope>NUCLEOTIDE SEQUENCE [LARGE SCALE GENOMIC DNA]</scope>
    <source>
        <strain evidence="2">cv. GT1</strain>
        <tissue evidence="1">Leaf</tissue>
    </source>
</reference>
<protein>
    <submittedName>
        <fullName evidence="1">Uncharacterized protein</fullName>
    </submittedName>
</protein>
<accession>A0A6A6M8U5</accession>
<gene>
    <name evidence="1" type="ORF">GH714_024401</name>
</gene>
<evidence type="ECO:0000313" key="1">
    <source>
        <dbReference type="EMBL" id="KAF2308925.1"/>
    </source>
</evidence>